<keyword evidence="2" id="KW-1185">Reference proteome</keyword>
<sequence length="227" mass="23567">MTGLRLVIFDVDGTLIDSQNLIVAAMTDTFGAVGRPVPPRAEVLQIVVLSLELAMARLAPDLDAAGIDALVAAYRAAFLRLRSQTGGEAASPLYPGARAAIEALHARPEVLLGVATGKARRGLDHAFAAHGLDRFFVTRQTADTHPSKPHPAMIEAALAETGVEPPRAVMVGDTSYDIAMARAAGVAAIGVSWGYHAAEALLAAGAAQVIDGFGALEAAIDTIWGQR</sequence>
<evidence type="ECO:0000313" key="1">
    <source>
        <dbReference type="EMBL" id="GKY89191.1"/>
    </source>
</evidence>
<dbReference type="Proteomes" id="UP001144205">
    <property type="component" value="Unassembled WGS sequence"/>
</dbReference>
<dbReference type="PANTHER" id="PTHR43434:SF24">
    <property type="entry name" value="HYDROLASE-RELATED"/>
    <property type="match status" value="1"/>
</dbReference>
<evidence type="ECO:0000313" key="2">
    <source>
        <dbReference type="Proteomes" id="UP001144205"/>
    </source>
</evidence>
<comment type="caution">
    <text evidence="1">The sequence shown here is derived from an EMBL/GenBank/DDBJ whole genome shotgun (WGS) entry which is preliminary data.</text>
</comment>
<dbReference type="NCBIfam" id="TIGR01549">
    <property type="entry name" value="HAD-SF-IA-v1"/>
    <property type="match status" value="1"/>
</dbReference>
<proteinExistence type="predicted"/>
<dbReference type="Gene3D" id="3.40.50.1000">
    <property type="entry name" value="HAD superfamily/HAD-like"/>
    <property type="match status" value="1"/>
</dbReference>
<dbReference type="InterPro" id="IPR006439">
    <property type="entry name" value="HAD-SF_hydro_IA"/>
</dbReference>
<gene>
    <name evidence="1" type="ORF">STA1M1_30600</name>
</gene>
<dbReference type="InterPro" id="IPR036412">
    <property type="entry name" value="HAD-like_sf"/>
</dbReference>
<name>A0ABQ5LW42_9RHOB</name>
<dbReference type="InterPro" id="IPR050155">
    <property type="entry name" value="HAD-like_hydrolase_sf"/>
</dbReference>
<reference evidence="1" key="1">
    <citation type="journal article" date="2023" name="Int. J. Syst. Evol. Microbiol.">
        <title>Sinisalibacter aestuarii sp. nov., isolated from estuarine sediment of the Arakawa River.</title>
        <authorList>
            <person name="Arafat S.T."/>
            <person name="Hirano S."/>
            <person name="Sato A."/>
            <person name="Takeuchi K."/>
            <person name="Yasuda T."/>
            <person name="Terahara T."/>
            <person name="Hamada M."/>
            <person name="Kobayashi T."/>
        </authorList>
    </citation>
    <scope>NUCLEOTIDE SEQUENCE</scope>
    <source>
        <strain evidence="1">B-399</strain>
    </source>
</reference>
<accession>A0ABQ5LW42</accession>
<dbReference type="SFLD" id="SFLDG01135">
    <property type="entry name" value="C1.5.6:_HAD__Beta-PGM__Phospha"/>
    <property type="match status" value="1"/>
</dbReference>
<dbReference type="SFLD" id="SFLDS00003">
    <property type="entry name" value="Haloacid_Dehalogenase"/>
    <property type="match status" value="1"/>
</dbReference>
<dbReference type="RefSeq" id="WP_281843226.1">
    <property type="nucleotide sequence ID" value="NZ_BROH01000010.1"/>
</dbReference>
<dbReference type="InterPro" id="IPR023198">
    <property type="entry name" value="PGP-like_dom2"/>
</dbReference>
<organism evidence="1 2">
    <name type="scientific">Sinisalibacter aestuarii</name>
    <dbReference type="NCBI Taxonomy" id="2949426"/>
    <lineage>
        <taxon>Bacteria</taxon>
        <taxon>Pseudomonadati</taxon>
        <taxon>Pseudomonadota</taxon>
        <taxon>Alphaproteobacteria</taxon>
        <taxon>Rhodobacterales</taxon>
        <taxon>Roseobacteraceae</taxon>
        <taxon>Sinisalibacter</taxon>
    </lineage>
</organism>
<dbReference type="Pfam" id="PF13419">
    <property type="entry name" value="HAD_2"/>
    <property type="match status" value="1"/>
</dbReference>
<dbReference type="Gene3D" id="1.10.150.240">
    <property type="entry name" value="Putative phosphatase, domain 2"/>
    <property type="match status" value="1"/>
</dbReference>
<dbReference type="NCBIfam" id="TIGR01509">
    <property type="entry name" value="HAD-SF-IA-v3"/>
    <property type="match status" value="1"/>
</dbReference>
<dbReference type="PANTHER" id="PTHR43434">
    <property type="entry name" value="PHOSPHOGLYCOLATE PHOSPHATASE"/>
    <property type="match status" value="1"/>
</dbReference>
<dbReference type="SUPFAM" id="SSF56784">
    <property type="entry name" value="HAD-like"/>
    <property type="match status" value="1"/>
</dbReference>
<dbReference type="InterPro" id="IPR041492">
    <property type="entry name" value="HAD_2"/>
</dbReference>
<protein>
    <submittedName>
        <fullName evidence="1">Haloacid dehalogenase</fullName>
    </submittedName>
</protein>
<dbReference type="InterPro" id="IPR023214">
    <property type="entry name" value="HAD_sf"/>
</dbReference>
<dbReference type="SFLD" id="SFLDG01129">
    <property type="entry name" value="C1.5:_HAD__Beta-PGM__Phosphata"/>
    <property type="match status" value="1"/>
</dbReference>
<dbReference type="EMBL" id="BROH01000010">
    <property type="protein sequence ID" value="GKY89191.1"/>
    <property type="molecule type" value="Genomic_DNA"/>
</dbReference>